<evidence type="ECO:0000313" key="3">
    <source>
        <dbReference type="Proteomes" id="UP000693672"/>
    </source>
</evidence>
<gene>
    <name evidence="2" type="ORF">PAESOLCIP111_04623</name>
</gene>
<reference evidence="2" key="1">
    <citation type="submission" date="2021-06" db="EMBL/GenBank/DDBJ databases">
        <authorList>
            <person name="Criscuolo A."/>
        </authorList>
    </citation>
    <scope>NUCLEOTIDE SEQUENCE</scope>
    <source>
        <strain evidence="2">CIP111600</strain>
    </source>
</reference>
<dbReference type="EMBL" id="CAJVAS010000026">
    <property type="protein sequence ID" value="CAG7644100.1"/>
    <property type="molecule type" value="Genomic_DNA"/>
</dbReference>
<proteinExistence type="predicted"/>
<dbReference type="RefSeq" id="WP_218094335.1">
    <property type="nucleotide sequence ID" value="NZ_CAJVAS010000026.1"/>
</dbReference>
<keyword evidence="3" id="KW-1185">Reference proteome</keyword>
<organism evidence="2 3">
    <name type="scientific">Paenibacillus solanacearum</name>
    <dbReference type="NCBI Taxonomy" id="2048548"/>
    <lineage>
        <taxon>Bacteria</taxon>
        <taxon>Bacillati</taxon>
        <taxon>Bacillota</taxon>
        <taxon>Bacilli</taxon>
        <taxon>Bacillales</taxon>
        <taxon>Paenibacillaceae</taxon>
        <taxon>Paenibacillus</taxon>
    </lineage>
</organism>
<name>A0A916K5Z5_9BACL</name>
<accession>A0A916K5Z5</accession>
<sequence length="130" mass="14470">MANVWRSGIAEGDWVTGNSLQDEKFIGYVESIDLGGMAKIYVTQSDREEAVGRTVEGRLAKLERLPDYEPVEPADVYSLIDLALMTRDQAWFEQLRAEQAIASFVSSRGSRPGPALRSVPNPKTKRVNID</sequence>
<evidence type="ECO:0008006" key="4">
    <source>
        <dbReference type="Google" id="ProtNLM"/>
    </source>
</evidence>
<evidence type="ECO:0000313" key="2">
    <source>
        <dbReference type="EMBL" id="CAG7644100.1"/>
    </source>
</evidence>
<dbReference type="Proteomes" id="UP000693672">
    <property type="component" value="Unassembled WGS sequence"/>
</dbReference>
<feature type="region of interest" description="Disordered" evidence="1">
    <location>
        <begin position="107"/>
        <end position="130"/>
    </location>
</feature>
<evidence type="ECO:0000256" key="1">
    <source>
        <dbReference type="SAM" id="MobiDB-lite"/>
    </source>
</evidence>
<protein>
    <recommendedName>
        <fullName evidence="4">IDEAL domain-containing protein</fullName>
    </recommendedName>
</protein>
<comment type="caution">
    <text evidence="2">The sequence shown here is derived from an EMBL/GenBank/DDBJ whole genome shotgun (WGS) entry which is preliminary data.</text>
</comment>
<dbReference type="AlphaFoldDB" id="A0A916K5Z5"/>